<dbReference type="PROSITE" id="PS50111">
    <property type="entry name" value="CHEMOTAXIS_TRANSDUC_2"/>
    <property type="match status" value="1"/>
</dbReference>
<dbReference type="Gene3D" id="1.10.287.950">
    <property type="entry name" value="Methyl-accepting chemotaxis protein"/>
    <property type="match status" value="1"/>
</dbReference>
<feature type="region of interest" description="Disordered" evidence="5">
    <location>
        <begin position="280"/>
        <end position="306"/>
    </location>
</feature>
<sequence>MQLSLKAKLALAFGALLLLISGLGGIAIMQMNKMEAQTIVITNRWLPSVDAVHGINAALGRYRAAQFRLVMAKTPEEKRFSEERLDEFSQRFKKYQEKYQALISQPQEKELYESFLGKLGHYMEFSHQLINLVRESQTEVAEQKLNENRAAFEDTSSALNRLVSLAVSGADAAGAEADAVFAQSQTIVFTFIGIALLVGIGTAVFLIRDILRTLGGEPAYARDVIKEIADGNLNVKVATRAGDHSSLLATARDMVAKLKGVISDVTVSARNVGAGSQELSATAEELSQGATEQASSTEEASSSVEQMASNIKQNADNAAQTEKMARQSAADAKTSGEAVGKAVQAMETIAQKILIVQEIARQTDLLALNAAVEAARAGEHGRGFAVVASEVRKLAERSQAAAQEISGLSGDTVKAAQQAGEMLTRLVPDIQRTAELVLEISNATREQNAGAAQINIAIQQLDKVTQQNTAASEEMASTSEELASQAEQLQQAVSYFQIDETGAARPERSRPAKATGRLSVAQMQDALRHAAPSIAVNHNPARKPKPSGHNGFALNMDELGDDLDKQFMRNGAA</sequence>
<accession>A0A8I1GEH6</accession>
<feature type="coiled-coil region" evidence="4">
    <location>
        <begin position="454"/>
        <end position="492"/>
    </location>
</feature>
<dbReference type="SMART" id="SM00283">
    <property type="entry name" value="MA"/>
    <property type="match status" value="1"/>
</dbReference>
<dbReference type="AlphaFoldDB" id="A0A8I1GEH6"/>
<feature type="domain" description="Methyl-accepting transducer" evidence="7">
    <location>
        <begin position="268"/>
        <end position="483"/>
    </location>
</feature>
<comment type="similarity">
    <text evidence="2">Belongs to the methyl-accepting chemotaxis (MCP) protein family.</text>
</comment>
<dbReference type="Proteomes" id="UP000623250">
    <property type="component" value="Unassembled WGS sequence"/>
</dbReference>
<evidence type="ECO:0000256" key="2">
    <source>
        <dbReference type="ARBA" id="ARBA00029447"/>
    </source>
</evidence>
<name>A0A8I1GEH6_9HYPH</name>
<organism evidence="8 9">
    <name type="scientific">Rhodomicrobium udaipurense</name>
    <dbReference type="NCBI Taxonomy" id="1202716"/>
    <lineage>
        <taxon>Bacteria</taxon>
        <taxon>Pseudomonadati</taxon>
        <taxon>Pseudomonadota</taxon>
        <taxon>Alphaproteobacteria</taxon>
        <taxon>Hyphomicrobiales</taxon>
        <taxon>Hyphomicrobiaceae</taxon>
        <taxon>Rhodomicrobium</taxon>
    </lineage>
</organism>
<reference evidence="8 9" key="1">
    <citation type="submission" date="2020-12" db="EMBL/GenBank/DDBJ databases">
        <title>Revised draft genomes of Rhodomicrobium vannielii ATCC 17100 and Rhodomicrobium udaipurense JA643.</title>
        <authorList>
            <person name="Conners E.M."/>
            <person name="Davenport E.J."/>
            <person name="Bose A."/>
        </authorList>
    </citation>
    <scope>NUCLEOTIDE SEQUENCE [LARGE SCALE GENOMIC DNA]</scope>
    <source>
        <strain evidence="8 9">JA643</strain>
    </source>
</reference>
<dbReference type="InterPro" id="IPR004089">
    <property type="entry name" value="MCPsignal_dom"/>
</dbReference>
<dbReference type="GO" id="GO:0004888">
    <property type="term" value="F:transmembrane signaling receptor activity"/>
    <property type="evidence" value="ECO:0007669"/>
    <property type="project" value="InterPro"/>
</dbReference>
<dbReference type="InterPro" id="IPR051310">
    <property type="entry name" value="MCP_chemotaxis"/>
</dbReference>
<proteinExistence type="inferred from homology"/>
<dbReference type="SUPFAM" id="SSF58104">
    <property type="entry name" value="Methyl-accepting chemotaxis protein (MCP) signaling domain"/>
    <property type="match status" value="1"/>
</dbReference>
<evidence type="ECO:0000313" key="8">
    <source>
        <dbReference type="EMBL" id="MBJ7542151.1"/>
    </source>
</evidence>
<dbReference type="GO" id="GO:0005886">
    <property type="term" value="C:plasma membrane"/>
    <property type="evidence" value="ECO:0007669"/>
    <property type="project" value="TreeGrafter"/>
</dbReference>
<dbReference type="InterPro" id="IPR004090">
    <property type="entry name" value="Chemotax_Me-accpt_rcpt"/>
</dbReference>
<evidence type="ECO:0000259" key="7">
    <source>
        <dbReference type="PROSITE" id="PS50111"/>
    </source>
</evidence>
<evidence type="ECO:0000256" key="1">
    <source>
        <dbReference type="ARBA" id="ARBA00022500"/>
    </source>
</evidence>
<comment type="caution">
    <text evidence="8">The sequence shown here is derived from an EMBL/GenBank/DDBJ whole genome shotgun (WGS) entry which is preliminary data.</text>
</comment>
<evidence type="ECO:0000256" key="6">
    <source>
        <dbReference type="SAM" id="Phobius"/>
    </source>
</evidence>
<gene>
    <name evidence="8" type="ORF">JDN41_01090</name>
</gene>
<dbReference type="RefSeq" id="WP_037235423.1">
    <property type="nucleotide sequence ID" value="NZ_JAEMUK010000002.1"/>
</dbReference>
<dbReference type="Pfam" id="PF12729">
    <property type="entry name" value="4HB_MCP_1"/>
    <property type="match status" value="1"/>
</dbReference>
<dbReference type="GO" id="GO:0007165">
    <property type="term" value="P:signal transduction"/>
    <property type="evidence" value="ECO:0007669"/>
    <property type="project" value="UniProtKB-KW"/>
</dbReference>
<keyword evidence="6" id="KW-0812">Transmembrane</keyword>
<dbReference type="EMBL" id="JAEMUK010000002">
    <property type="protein sequence ID" value="MBJ7542151.1"/>
    <property type="molecule type" value="Genomic_DNA"/>
</dbReference>
<protein>
    <submittedName>
        <fullName evidence="8">MCP four helix bundle domain-containing protein</fullName>
    </submittedName>
</protein>
<keyword evidence="4" id="KW-0175">Coiled coil</keyword>
<evidence type="ECO:0000313" key="9">
    <source>
        <dbReference type="Proteomes" id="UP000623250"/>
    </source>
</evidence>
<dbReference type="PRINTS" id="PR00260">
    <property type="entry name" value="CHEMTRNSDUCR"/>
</dbReference>
<keyword evidence="6" id="KW-1133">Transmembrane helix</keyword>
<keyword evidence="1" id="KW-0145">Chemotaxis</keyword>
<dbReference type="PANTHER" id="PTHR43531:SF11">
    <property type="entry name" value="METHYL-ACCEPTING CHEMOTAXIS PROTEIN 3"/>
    <property type="match status" value="1"/>
</dbReference>
<dbReference type="GO" id="GO:0006935">
    <property type="term" value="P:chemotaxis"/>
    <property type="evidence" value="ECO:0007669"/>
    <property type="project" value="UniProtKB-KW"/>
</dbReference>
<feature type="coiled-coil region" evidence="4">
    <location>
        <begin position="78"/>
        <end position="105"/>
    </location>
</feature>
<keyword evidence="3" id="KW-0807">Transducer</keyword>
<evidence type="ECO:0000256" key="5">
    <source>
        <dbReference type="SAM" id="MobiDB-lite"/>
    </source>
</evidence>
<feature type="region of interest" description="Disordered" evidence="5">
    <location>
        <begin position="535"/>
        <end position="557"/>
    </location>
</feature>
<feature type="transmembrane region" description="Helical" evidence="6">
    <location>
        <begin position="187"/>
        <end position="207"/>
    </location>
</feature>
<evidence type="ECO:0000256" key="4">
    <source>
        <dbReference type="SAM" id="Coils"/>
    </source>
</evidence>
<keyword evidence="9" id="KW-1185">Reference proteome</keyword>
<keyword evidence="6" id="KW-0472">Membrane</keyword>
<evidence type="ECO:0000256" key="3">
    <source>
        <dbReference type="PROSITE-ProRule" id="PRU00284"/>
    </source>
</evidence>
<dbReference type="InterPro" id="IPR024478">
    <property type="entry name" value="HlyB_4HB_MCP"/>
</dbReference>
<dbReference type="Pfam" id="PF00015">
    <property type="entry name" value="MCPsignal"/>
    <property type="match status" value="1"/>
</dbReference>
<feature type="compositionally biased region" description="Low complexity" evidence="5">
    <location>
        <begin position="290"/>
        <end position="306"/>
    </location>
</feature>
<dbReference type="PANTHER" id="PTHR43531">
    <property type="entry name" value="PROTEIN ICFG"/>
    <property type="match status" value="1"/>
</dbReference>